<dbReference type="GO" id="GO:0004721">
    <property type="term" value="F:phosphoprotein phosphatase activity"/>
    <property type="evidence" value="ECO:0007669"/>
    <property type="project" value="InterPro"/>
</dbReference>
<protein>
    <submittedName>
        <fullName evidence="2">Protein-tyrosine-phosphatase</fullName>
    </submittedName>
</protein>
<reference evidence="2" key="1">
    <citation type="submission" date="2021-01" db="EMBL/GenBank/DDBJ databases">
        <title>Whole genome shotgun sequence of Virgisporangium ochraceum NBRC 16418.</title>
        <authorList>
            <person name="Komaki H."/>
            <person name="Tamura T."/>
        </authorList>
    </citation>
    <scope>NUCLEOTIDE SEQUENCE</scope>
    <source>
        <strain evidence="2">NBRC 16418</strain>
    </source>
</reference>
<comment type="caution">
    <text evidence="2">The sequence shown here is derived from an EMBL/GenBank/DDBJ whole genome shotgun (WGS) entry which is preliminary data.</text>
</comment>
<dbReference type="PROSITE" id="PS00383">
    <property type="entry name" value="TYR_PHOSPHATASE_1"/>
    <property type="match status" value="1"/>
</dbReference>
<comment type="similarity">
    <text evidence="1">Belongs to the protein-tyrosine phosphatase family.</text>
</comment>
<gene>
    <name evidence="2" type="ORF">Voc01_069160</name>
</gene>
<proteinExistence type="inferred from homology"/>
<dbReference type="PANTHER" id="PTHR31126">
    <property type="entry name" value="TYROSINE-PROTEIN PHOSPHATASE"/>
    <property type="match status" value="1"/>
</dbReference>
<dbReference type="SUPFAM" id="SSF52799">
    <property type="entry name" value="(Phosphotyrosine protein) phosphatases II"/>
    <property type="match status" value="1"/>
</dbReference>
<evidence type="ECO:0000256" key="1">
    <source>
        <dbReference type="ARBA" id="ARBA00009580"/>
    </source>
</evidence>
<dbReference type="InterPro" id="IPR016130">
    <property type="entry name" value="Tyr_Pase_AS"/>
</dbReference>
<sequence length="242" mass="27168">MAERSITFGNVFNFRDLGGYRGDGGRTVRWGRLFRADDLCRLDDADLSRLGDLGIRTVVDLRRPREVERMGRVAEGTYAWVNAHVVHTEWQWTEFPDPQSRVDWLAERYADMVERGGPAIGEALRLVADPDAAPLVFHCISGKDRTGLVAAFTLHLLGVSDDDVADDYALSEPAEEANLNWYAARDPEHTLRRLDGVAVVPREAMLAVFDNLRARHGSVRDYLRSVGVTDGHVESMREHLLA</sequence>
<dbReference type="InterPro" id="IPR029021">
    <property type="entry name" value="Prot-tyrosine_phosphatase-like"/>
</dbReference>
<dbReference type="Proteomes" id="UP000635606">
    <property type="component" value="Unassembled WGS sequence"/>
</dbReference>
<dbReference type="Pfam" id="PF13350">
    <property type="entry name" value="Y_phosphatase3"/>
    <property type="match status" value="1"/>
</dbReference>
<dbReference type="RefSeq" id="WP_203931851.1">
    <property type="nucleotide sequence ID" value="NZ_BOPH01000094.1"/>
</dbReference>
<dbReference type="PANTHER" id="PTHR31126:SF1">
    <property type="entry name" value="TYROSINE SPECIFIC PROTEIN PHOSPHATASES DOMAIN-CONTAINING PROTEIN"/>
    <property type="match status" value="1"/>
</dbReference>
<evidence type="ECO:0000313" key="2">
    <source>
        <dbReference type="EMBL" id="GIJ71999.1"/>
    </source>
</evidence>
<dbReference type="AlphaFoldDB" id="A0A8J3ZXQ1"/>
<dbReference type="EMBL" id="BOPH01000094">
    <property type="protein sequence ID" value="GIJ71999.1"/>
    <property type="molecule type" value="Genomic_DNA"/>
</dbReference>
<accession>A0A8J3ZXQ1</accession>
<keyword evidence="3" id="KW-1185">Reference proteome</keyword>
<organism evidence="2 3">
    <name type="scientific">Virgisporangium ochraceum</name>
    <dbReference type="NCBI Taxonomy" id="65505"/>
    <lineage>
        <taxon>Bacteria</taxon>
        <taxon>Bacillati</taxon>
        <taxon>Actinomycetota</taxon>
        <taxon>Actinomycetes</taxon>
        <taxon>Micromonosporales</taxon>
        <taxon>Micromonosporaceae</taxon>
        <taxon>Virgisporangium</taxon>
    </lineage>
</organism>
<name>A0A8J3ZXQ1_9ACTN</name>
<evidence type="ECO:0000313" key="3">
    <source>
        <dbReference type="Proteomes" id="UP000635606"/>
    </source>
</evidence>
<dbReference type="InterPro" id="IPR026893">
    <property type="entry name" value="Tyr/Ser_Pase_IphP-type"/>
</dbReference>
<dbReference type="Gene3D" id="3.90.190.10">
    <property type="entry name" value="Protein tyrosine phosphatase superfamily"/>
    <property type="match status" value="1"/>
</dbReference>